<keyword evidence="2" id="KW-1185">Reference proteome</keyword>
<evidence type="ECO:0000313" key="2">
    <source>
        <dbReference type="Proteomes" id="UP000829447"/>
    </source>
</evidence>
<dbReference type="Proteomes" id="UP000829447">
    <property type="component" value="Linkage Group LG7"/>
</dbReference>
<name>A0ACC5WMY7_PANGG</name>
<reference evidence="1 2" key="1">
    <citation type="journal article" date="2022" name="bioRxiv">
        <title>An ancient truncated duplication of the anti-Mullerian hormone receptor type 2 gene is a potential conserved master sex determinant in the Pangasiidae catfish family.</title>
        <authorList>
            <person name="Wen M."/>
            <person name="Pan Q."/>
            <person name="Jouanno E."/>
            <person name="Montfort J."/>
            <person name="Zahm M."/>
            <person name="Cabau C."/>
            <person name="Klopp C."/>
            <person name="Iampietro C."/>
            <person name="Roques C."/>
            <person name="Bouchez O."/>
            <person name="Castinel A."/>
            <person name="Donnadieu C."/>
            <person name="Parrinello H."/>
            <person name="Poncet C."/>
            <person name="Belmonte E."/>
            <person name="Gautier V."/>
            <person name="Avarre J.-C."/>
            <person name="Dugue R."/>
            <person name="Gustiano R."/>
            <person name="Ha T.T.T."/>
            <person name="Campet M."/>
            <person name="Sriphairoj K."/>
            <person name="Ribolli J."/>
            <person name="de Almeida F.L."/>
            <person name="Desvignes T."/>
            <person name="Postlethwait J.H."/>
            <person name="Bucao C.F."/>
            <person name="Robinson-Rechavi M."/>
            <person name="Bobe J."/>
            <person name="Herpin A."/>
            <person name="Guiguen Y."/>
        </authorList>
    </citation>
    <scope>NUCLEOTIDE SEQUENCE [LARGE SCALE GENOMIC DNA]</scope>
    <source>
        <strain evidence="1">YG-Dec2019</strain>
    </source>
</reference>
<sequence length="323" mass="37258">MTLLVFLLAEAVSAGGDGERCGVSAILRFLWKIKNKSGKNFIMSMTTFQKITSRGKTSKSPESRFPAARSENMKRKITDFELSQLQERLKETEEVMERIVSRARAQSGNTPREECVSVDQEEKLLLQLREITRVMQEGRLVDGIPSETETLDPEFTDRQTGEEETERADRQTDEETERADRQTDEEETEQADRQTDEETERADRQTDEETERADRQTGEEETERADRQTDEEETERADRQTDEEETERADRQTDEEETERADRQADGCERKECSEAGGDEEEEMCTEVMKLSEDQRWNTSPSGGREIRRRSGRGTTRGTESSH</sequence>
<organism evidence="1 2">
    <name type="scientific">Pangasianodon gigas</name>
    <name type="common">Mekong giant catfish</name>
    <name type="synonym">Pangasius gigas</name>
    <dbReference type="NCBI Taxonomy" id="30993"/>
    <lineage>
        <taxon>Eukaryota</taxon>
        <taxon>Metazoa</taxon>
        <taxon>Chordata</taxon>
        <taxon>Craniata</taxon>
        <taxon>Vertebrata</taxon>
        <taxon>Euteleostomi</taxon>
        <taxon>Actinopterygii</taxon>
        <taxon>Neopterygii</taxon>
        <taxon>Teleostei</taxon>
        <taxon>Ostariophysi</taxon>
        <taxon>Siluriformes</taxon>
        <taxon>Pangasiidae</taxon>
        <taxon>Pangasianodon</taxon>
    </lineage>
</organism>
<proteinExistence type="predicted"/>
<gene>
    <name evidence="1" type="ORF">PGIGA_G00239970</name>
</gene>
<protein>
    <submittedName>
        <fullName evidence="1">Uncharacterized protein</fullName>
    </submittedName>
</protein>
<comment type="caution">
    <text evidence="1">The sequence shown here is derived from an EMBL/GenBank/DDBJ whole genome shotgun (WGS) entry which is preliminary data.</text>
</comment>
<dbReference type="EMBL" id="CM040460">
    <property type="protein sequence ID" value="MCI4380414.1"/>
    <property type="molecule type" value="Genomic_DNA"/>
</dbReference>
<accession>A0ACC5WMY7</accession>
<evidence type="ECO:0000313" key="1">
    <source>
        <dbReference type="EMBL" id="MCI4380414.1"/>
    </source>
</evidence>